<keyword evidence="3" id="KW-1185">Reference proteome</keyword>
<proteinExistence type="predicted"/>
<keyword evidence="1" id="KW-0472">Membrane</keyword>
<protein>
    <submittedName>
        <fullName evidence="2">Uncharacterized protein</fullName>
    </submittedName>
</protein>
<dbReference type="AlphaFoldDB" id="A0A927R2R4"/>
<evidence type="ECO:0000313" key="3">
    <source>
        <dbReference type="Proteomes" id="UP000658225"/>
    </source>
</evidence>
<dbReference type="Proteomes" id="UP000658225">
    <property type="component" value="Unassembled WGS sequence"/>
</dbReference>
<organism evidence="2 3">
    <name type="scientific">Sporosarcina limicola</name>
    <dbReference type="NCBI Taxonomy" id="34101"/>
    <lineage>
        <taxon>Bacteria</taxon>
        <taxon>Bacillati</taxon>
        <taxon>Bacillota</taxon>
        <taxon>Bacilli</taxon>
        <taxon>Bacillales</taxon>
        <taxon>Caryophanaceae</taxon>
        <taxon>Sporosarcina</taxon>
    </lineage>
</organism>
<reference evidence="2" key="1">
    <citation type="submission" date="2020-10" db="EMBL/GenBank/DDBJ databases">
        <title>Genomic Encyclopedia of Type Strains, Phase IV (KMG-IV): sequencing the most valuable type-strain genomes for metagenomic binning, comparative biology and taxonomic classification.</title>
        <authorList>
            <person name="Goeker M."/>
        </authorList>
    </citation>
    <scope>NUCLEOTIDE SEQUENCE</scope>
    <source>
        <strain evidence="2">DSM 13886</strain>
    </source>
</reference>
<sequence length="46" mass="5333">MNFKKMARVFIGANIMLVMTFILLPALLINPDMEVLQSFINYINKD</sequence>
<accession>A0A927R2R4</accession>
<feature type="transmembrane region" description="Helical" evidence="1">
    <location>
        <begin position="7"/>
        <end position="29"/>
    </location>
</feature>
<keyword evidence="1" id="KW-1133">Transmembrane helix</keyword>
<name>A0A927R2R4_9BACL</name>
<keyword evidence="1" id="KW-0812">Transmembrane</keyword>
<dbReference type="EMBL" id="JADBEL010000005">
    <property type="protein sequence ID" value="MBE1554221.1"/>
    <property type="molecule type" value="Genomic_DNA"/>
</dbReference>
<evidence type="ECO:0000313" key="2">
    <source>
        <dbReference type="EMBL" id="MBE1554221.1"/>
    </source>
</evidence>
<gene>
    <name evidence="2" type="ORF">H4683_001296</name>
</gene>
<evidence type="ECO:0000256" key="1">
    <source>
        <dbReference type="SAM" id="Phobius"/>
    </source>
</evidence>
<comment type="caution">
    <text evidence="2">The sequence shown here is derived from an EMBL/GenBank/DDBJ whole genome shotgun (WGS) entry which is preliminary data.</text>
</comment>